<keyword evidence="4" id="KW-1185">Reference proteome</keyword>
<evidence type="ECO:0000259" key="2">
    <source>
        <dbReference type="Pfam" id="PF22936"/>
    </source>
</evidence>
<dbReference type="Proteomes" id="UP000187406">
    <property type="component" value="Unassembled WGS sequence"/>
</dbReference>
<dbReference type="AlphaFoldDB" id="A0A1Q3C4Y9"/>
<comment type="caution">
    <text evidence="3">The sequence shown here is derived from an EMBL/GenBank/DDBJ whole genome shotgun (WGS) entry which is preliminary data.</text>
</comment>
<feature type="region of interest" description="Disordered" evidence="1">
    <location>
        <begin position="210"/>
        <end position="246"/>
    </location>
</feature>
<dbReference type="Pfam" id="PF14223">
    <property type="entry name" value="Retrotran_gag_2"/>
    <property type="match status" value="1"/>
</dbReference>
<sequence length="419" mass="46091">MVETKVPFVTPSPNETVNVTITSIKLKWSSNYFLWAQAVTIYIMAKKKLKFLNSDPPAPDASGYKDWMQKNAMILIWLWNSMEPEIAANVMFHNTAKGVWDELKDTYSQDKNMNRVYDLYDKIFHLRQSGKPLHDYYSTFKGLAEELNVFQPLTNDIDKLKAHQKEFLVSKFLVGLDLDLQKIKGHILAGENVPSLTDTFSRLQRVAYPMQHESSPKDNSAFTVGRGWGRSRGSGGGRGANIGLGSSFSDMPPRKCSYYGKNGHTIEYCWDKHGKPDWAPQIDNHAVVDGGNDSVSSGDTPQGPISGGSSTSQRDDLYQMFLRLQTLETSNNTSIGSTSSATLAHVGTSAFFTSTTPPWIIDFGASSHMTGKSSLFTSLNHDNQSSSVILANGSSTSVSGYGNVSPTSSINLSSVLHVS</sequence>
<dbReference type="PANTHER" id="PTHR37610:SF40">
    <property type="entry name" value="OS01G0909600 PROTEIN"/>
    <property type="match status" value="1"/>
</dbReference>
<evidence type="ECO:0000256" key="1">
    <source>
        <dbReference type="SAM" id="MobiDB-lite"/>
    </source>
</evidence>
<feature type="domain" description="Retrovirus-related Pol polyprotein from transposon TNT 1-94-like beta-barrel" evidence="2">
    <location>
        <begin position="359"/>
        <end position="418"/>
    </location>
</feature>
<dbReference type="InterPro" id="IPR054722">
    <property type="entry name" value="PolX-like_BBD"/>
</dbReference>
<dbReference type="InParanoid" id="A0A1Q3C4Y9"/>
<feature type="region of interest" description="Disordered" evidence="1">
    <location>
        <begin position="281"/>
        <end position="313"/>
    </location>
</feature>
<protein>
    <submittedName>
        <fullName evidence="3">UBN2_3 domain-containing protein</fullName>
    </submittedName>
</protein>
<feature type="compositionally biased region" description="Gly residues" evidence="1">
    <location>
        <begin position="226"/>
        <end position="242"/>
    </location>
</feature>
<evidence type="ECO:0000313" key="3">
    <source>
        <dbReference type="EMBL" id="GAV75317.1"/>
    </source>
</evidence>
<dbReference type="OrthoDB" id="1737945at2759"/>
<gene>
    <name evidence="3" type="ORF">CFOL_v3_18796</name>
</gene>
<dbReference type="EMBL" id="BDDD01001346">
    <property type="protein sequence ID" value="GAV75317.1"/>
    <property type="molecule type" value="Genomic_DNA"/>
</dbReference>
<organism evidence="3 4">
    <name type="scientific">Cephalotus follicularis</name>
    <name type="common">Albany pitcher plant</name>
    <dbReference type="NCBI Taxonomy" id="3775"/>
    <lineage>
        <taxon>Eukaryota</taxon>
        <taxon>Viridiplantae</taxon>
        <taxon>Streptophyta</taxon>
        <taxon>Embryophyta</taxon>
        <taxon>Tracheophyta</taxon>
        <taxon>Spermatophyta</taxon>
        <taxon>Magnoliopsida</taxon>
        <taxon>eudicotyledons</taxon>
        <taxon>Gunneridae</taxon>
        <taxon>Pentapetalae</taxon>
        <taxon>rosids</taxon>
        <taxon>fabids</taxon>
        <taxon>Oxalidales</taxon>
        <taxon>Cephalotaceae</taxon>
        <taxon>Cephalotus</taxon>
    </lineage>
</organism>
<dbReference type="PANTHER" id="PTHR37610">
    <property type="entry name" value="CCHC-TYPE DOMAIN-CONTAINING PROTEIN"/>
    <property type="match status" value="1"/>
</dbReference>
<dbReference type="Pfam" id="PF22936">
    <property type="entry name" value="Pol_BBD"/>
    <property type="match status" value="1"/>
</dbReference>
<name>A0A1Q3C4Y9_CEPFO</name>
<evidence type="ECO:0000313" key="4">
    <source>
        <dbReference type="Proteomes" id="UP000187406"/>
    </source>
</evidence>
<proteinExistence type="predicted"/>
<reference evidence="4" key="1">
    <citation type="submission" date="2016-04" db="EMBL/GenBank/DDBJ databases">
        <title>Cephalotus genome sequencing.</title>
        <authorList>
            <person name="Fukushima K."/>
            <person name="Hasebe M."/>
            <person name="Fang X."/>
        </authorList>
    </citation>
    <scope>NUCLEOTIDE SEQUENCE [LARGE SCALE GENOMIC DNA]</scope>
    <source>
        <strain evidence="4">cv. St1</strain>
    </source>
</reference>
<accession>A0A1Q3C4Y9</accession>